<evidence type="ECO:0000256" key="3">
    <source>
        <dbReference type="ARBA" id="ARBA00022839"/>
    </source>
</evidence>
<evidence type="ECO:0000256" key="1">
    <source>
        <dbReference type="ARBA" id="ARBA00022722"/>
    </source>
</evidence>
<organism evidence="5 6">
    <name type="scientific">Sellimonas caecigallum</name>
    <dbReference type="NCBI Taxonomy" id="2592333"/>
    <lineage>
        <taxon>Bacteria</taxon>
        <taxon>Bacillati</taxon>
        <taxon>Bacillota</taxon>
        <taxon>Clostridia</taxon>
        <taxon>Lachnospirales</taxon>
        <taxon>Lachnospiraceae</taxon>
        <taxon>Sellimonas</taxon>
    </lineage>
</organism>
<dbReference type="SMART" id="SM00479">
    <property type="entry name" value="EXOIII"/>
    <property type="match status" value="1"/>
</dbReference>
<evidence type="ECO:0000313" key="6">
    <source>
        <dbReference type="Proteomes" id="UP000779049"/>
    </source>
</evidence>
<dbReference type="EMBL" id="VIRV01000016">
    <property type="protein sequence ID" value="MBY0759445.1"/>
    <property type="molecule type" value="Genomic_DNA"/>
</dbReference>
<dbReference type="CDD" id="cd06133">
    <property type="entry name" value="ERI-1_3'hExo_like"/>
    <property type="match status" value="1"/>
</dbReference>
<evidence type="ECO:0000313" key="5">
    <source>
        <dbReference type="EMBL" id="MBY0759445.1"/>
    </source>
</evidence>
<comment type="caution">
    <text evidence="5">The sequence shown here is derived from an EMBL/GenBank/DDBJ whole genome shotgun (WGS) entry which is preliminary data.</text>
</comment>
<dbReference type="InterPro" id="IPR013520">
    <property type="entry name" value="Ribonucl_H"/>
</dbReference>
<dbReference type="GO" id="GO:0004527">
    <property type="term" value="F:exonuclease activity"/>
    <property type="evidence" value="ECO:0007669"/>
    <property type="project" value="UniProtKB-KW"/>
</dbReference>
<dbReference type="InterPro" id="IPR036397">
    <property type="entry name" value="RNaseH_sf"/>
</dbReference>
<protein>
    <submittedName>
        <fullName evidence="5">Exonuclease domain-containing protein</fullName>
    </submittedName>
</protein>
<dbReference type="Gene3D" id="3.30.420.10">
    <property type="entry name" value="Ribonuclease H-like superfamily/Ribonuclease H"/>
    <property type="match status" value="1"/>
</dbReference>
<accession>A0ABS7L8P8</accession>
<dbReference type="InterPro" id="IPR012337">
    <property type="entry name" value="RNaseH-like_sf"/>
</dbReference>
<dbReference type="SUPFAM" id="SSF53098">
    <property type="entry name" value="Ribonuclease H-like"/>
    <property type="match status" value="1"/>
</dbReference>
<proteinExistence type="predicted"/>
<reference evidence="5 6" key="1">
    <citation type="journal article" date="2020" name="New Microbes New Infect">
        <title>Sellimonas caecigallum sp. nov., description and genome sequence of a new member of the Sellimonas genus isolated from the cecum of feral chicken.</title>
        <authorList>
            <person name="Wongkuna S."/>
            <person name="Ghimire S."/>
            <person name="Antony L."/>
            <person name="Chankhamhaengdecha S."/>
            <person name="Janvilisri T."/>
            <person name="Scaria J."/>
        </authorList>
    </citation>
    <scope>NUCLEOTIDE SEQUENCE [LARGE SCALE GENOMIC DNA]</scope>
    <source>
        <strain evidence="5 6">SW451</strain>
    </source>
</reference>
<keyword evidence="3 5" id="KW-0269">Exonuclease</keyword>
<gene>
    <name evidence="5" type="ORF">FLB61_10170</name>
</gene>
<sequence>MRKNQKIHRNRWYEISLADGSTKIVKGQQSIPAARKKYKNQIRAIRRISLERWNQYQESMYGKYLAFLDLEYNTGEEPGIPTEIISVGIVVADRKNLKKKETYYSLVHPRINTTLNPYCMELTGLKQKEIDHARSFAEVFAEVEEFYRKWGIRQTYVYGNADSPVLRNNAELNEIPDKVTYLTDGIKDIAEELFLSLFDREGSISLEKLGRVLDIRLDGEWHNALYDAELLWRCHSAVIHKEIPENLLTQAKNELALKEIYMQNRRFDEVKSGFPEEKKAVTEEIIQELRKAAAPKSMKETAKLLALCDDILVLTGERPRYQKEYTELI</sequence>
<dbReference type="Proteomes" id="UP000779049">
    <property type="component" value="Unassembled WGS sequence"/>
</dbReference>
<feature type="domain" description="Exonuclease" evidence="4">
    <location>
        <begin position="64"/>
        <end position="244"/>
    </location>
</feature>
<name>A0ABS7L8P8_9FIRM</name>
<dbReference type="PANTHER" id="PTHR23044">
    <property type="entry name" value="3'-5' EXONUCLEASE ERI1-RELATED"/>
    <property type="match status" value="1"/>
</dbReference>
<dbReference type="InterPro" id="IPR047201">
    <property type="entry name" value="ERI-1_3'hExo-like"/>
</dbReference>
<dbReference type="RefSeq" id="WP_087200486.1">
    <property type="nucleotide sequence ID" value="NZ_CP173660.1"/>
</dbReference>
<keyword evidence="2" id="KW-0378">Hydrolase</keyword>
<keyword evidence="6" id="KW-1185">Reference proteome</keyword>
<dbReference type="InterPro" id="IPR051274">
    <property type="entry name" value="3-5_Exoribonuclease"/>
</dbReference>
<dbReference type="Pfam" id="PF00929">
    <property type="entry name" value="RNase_T"/>
    <property type="match status" value="1"/>
</dbReference>
<keyword evidence="1" id="KW-0540">Nuclease</keyword>
<evidence type="ECO:0000259" key="4">
    <source>
        <dbReference type="SMART" id="SM00479"/>
    </source>
</evidence>
<evidence type="ECO:0000256" key="2">
    <source>
        <dbReference type="ARBA" id="ARBA00022801"/>
    </source>
</evidence>
<dbReference type="PANTHER" id="PTHR23044:SF61">
    <property type="entry name" value="3'-5' EXORIBONUCLEASE 1-RELATED"/>
    <property type="match status" value="1"/>
</dbReference>